<dbReference type="Pfam" id="PF04227">
    <property type="entry name" value="Indigoidine_A"/>
    <property type="match status" value="1"/>
</dbReference>
<keyword evidence="3" id="KW-0464">Manganese</keyword>
<keyword evidence="1" id="KW-0479">Metal-binding</keyword>
<evidence type="ECO:0000256" key="5">
    <source>
        <dbReference type="ARBA" id="ARBA00023295"/>
    </source>
</evidence>
<dbReference type="GO" id="GO:0016798">
    <property type="term" value="F:hydrolase activity, acting on glycosyl bonds"/>
    <property type="evidence" value="ECO:0007669"/>
    <property type="project" value="UniProtKB-KW"/>
</dbReference>
<protein>
    <recommendedName>
        <fullName evidence="8">Pseudouridine-5'-phosphate glycosidase</fullName>
    </recommendedName>
</protein>
<evidence type="ECO:0000256" key="4">
    <source>
        <dbReference type="ARBA" id="ARBA00023239"/>
    </source>
</evidence>
<dbReference type="AlphaFoldDB" id="A0A167DH45"/>
<dbReference type="GeneID" id="30032966"/>
<dbReference type="Proteomes" id="UP000189580">
    <property type="component" value="Chromosome a"/>
</dbReference>
<dbReference type="OrthoDB" id="198885at2759"/>
<dbReference type="GO" id="GO:0046872">
    <property type="term" value="F:metal ion binding"/>
    <property type="evidence" value="ECO:0007669"/>
    <property type="project" value="UniProtKB-KW"/>
</dbReference>
<proteinExistence type="predicted"/>
<dbReference type="InterPro" id="IPR022830">
    <property type="entry name" value="Indigdn_synthA-like"/>
</dbReference>
<keyword evidence="2" id="KW-0378">Hydrolase</keyword>
<name>A0A167DH45_9ASCO</name>
<organism evidence="6 7">
    <name type="scientific">Sugiyamaella lignohabitans</name>
    <dbReference type="NCBI Taxonomy" id="796027"/>
    <lineage>
        <taxon>Eukaryota</taxon>
        <taxon>Fungi</taxon>
        <taxon>Dikarya</taxon>
        <taxon>Ascomycota</taxon>
        <taxon>Saccharomycotina</taxon>
        <taxon>Dipodascomycetes</taxon>
        <taxon>Dipodascales</taxon>
        <taxon>Trichomonascaceae</taxon>
        <taxon>Sugiyamaella</taxon>
    </lineage>
</organism>
<dbReference type="GO" id="GO:0004730">
    <property type="term" value="F:pseudouridylate synthase activity"/>
    <property type="evidence" value="ECO:0007669"/>
    <property type="project" value="InterPro"/>
</dbReference>
<keyword evidence="4" id="KW-0456">Lyase</keyword>
<dbReference type="PANTHER" id="PTHR42909">
    <property type="entry name" value="ZGC:136858"/>
    <property type="match status" value="1"/>
</dbReference>
<dbReference type="Gene3D" id="3.40.1790.10">
    <property type="entry name" value="Indigoidine synthase domain"/>
    <property type="match status" value="1"/>
</dbReference>
<dbReference type="InterPro" id="IPR007342">
    <property type="entry name" value="PsuG"/>
</dbReference>
<accession>A0A167DH45</accession>
<evidence type="ECO:0000313" key="6">
    <source>
        <dbReference type="EMBL" id="ANB12913.1"/>
    </source>
</evidence>
<dbReference type="EMBL" id="CP014501">
    <property type="protein sequence ID" value="ANB12913.1"/>
    <property type="molecule type" value="Genomic_DNA"/>
</dbReference>
<keyword evidence="7" id="KW-1185">Reference proteome</keyword>
<dbReference type="SUPFAM" id="SSF110581">
    <property type="entry name" value="Indigoidine synthase A-like"/>
    <property type="match status" value="1"/>
</dbReference>
<dbReference type="KEGG" id="slb:AWJ20_1191"/>
<evidence type="ECO:0000256" key="2">
    <source>
        <dbReference type="ARBA" id="ARBA00022801"/>
    </source>
</evidence>
<reference evidence="6 7" key="1">
    <citation type="submission" date="2016-02" db="EMBL/GenBank/DDBJ databases">
        <title>Complete genome sequence and transcriptome regulation of the pentose utilising yeast Sugiyamaella lignohabitans.</title>
        <authorList>
            <person name="Bellasio M."/>
            <person name="Peymann A."/>
            <person name="Valli M."/>
            <person name="Sipitzky M."/>
            <person name="Graf A."/>
            <person name="Sauer M."/>
            <person name="Marx H."/>
            <person name="Mattanovich D."/>
        </authorList>
    </citation>
    <scope>NUCLEOTIDE SEQUENCE [LARGE SCALE GENOMIC DNA]</scope>
    <source>
        <strain evidence="6 7">CBS 10342</strain>
    </source>
</reference>
<sequence>MDVYESNCVDANHLMELNSGSVFCIPADEKIALPKELMDAIIDDAIAECERRGIKGKDITPFLLASVKEATGGQSVKTNVEFVKNNARIGARIAVALAALEVGVFF</sequence>
<dbReference type="GO" id="GO:0005737">
    <property type="term" value="C:cytoplasm"/>
    <property type="evidence" value="ECO:0007669"/>
    <property type="project" value="TreeGrafter"/>
</dbReference>
<gene>
    <name evidence="6" type="ORF">AWJ20_1191</name>
</gene>
<keyword evidence="5" id="KW-0326">Glycosidase</keyword>
<dbReference type="RefSeq" id="XP_018735390.1">
    <property type="nucleotide sequence ID" value="XM_018878047.1"/>
</dbReference>
<evidence type="ECO:0000256" key="3">
    <source>
        <dbReference type="ARBA" id="ARBA00023211"/>
    </source>
</evidence>
<evidence type="ECO:0000256" key="1">
    <source>
        <dbReference type="ARBA" id="ARBA00022723"/>
    </source>
</evidence>
<dbReference type="PANTHER" id="PTHR42909:SF1">
    <property type="entry name" value="CARBOHYDRATE KINASE PFKB DOMAIN-CONTAINING PROTEIN"/>
    <property type="match status" value="1"/>
</dbReference>
<evidence type="ECO:0000313" key="7">
    <source>
        <dbReference type="Proteomes" id="UP000189580"/>
    </source>
</evidence>
<evidence type="ECO:0008006" key="8">
    <source>
        <dbReference type="Google" id="ProtNLM"/>
    </source>
</evidence>